<dbReference type="Proteomes" id="UP000431401">
    <property type="component" value="Unassembled WGS sequence"/>
</dbReference>
<name>A0A7K0DU32_9NOCA</name>
<comment type="caution">
    <text evidence="2">The sequence shown here is derived from an EMBL/GenBank/DDBJ whole genome shotgun (WGS) entry which is preliminary data.</text>
</comment>
<proteinExistence type="predicted"/>
<evidence type="ECO:0008006" key="4">
    <source>
        <dbReference type="Google" id="ProtNLM"/>
    </source>
</evidence>
<organism evidence="2 3">
    <name type="scientific">Nocardia aurantia</name>
    <dbReference type="NCBI Taxonomy" id="2585199"/>
    <lineage>
        <taxon>Bacteria</taxon>
        <taxon>Bacillati</taxon>
        <taxon>Actinomycetota</taxon>
        <taxon>Actinomycetes</taxon>
        <taxon>Mycobacteriales</taxon>
        <taxon>Nocardiaceae</taxon>
        <taxon>Nocardia</taxon>
    </lineage>
</organism>
<dbReference type="AlphaFoldDB" id="A0A7K0DU32"/>
<dbReference type="OrthoDB" id="4555477at2"/>
<sequence length="153" mass="15373">MRVRTILGAAVAATGLAVAGGAVAGASPLRAADLQVDPGPYLVGDTAYFSAGSADCAIHSDGSVGCDMPPGVAHWYDILPVTDLAIDIPFLPAHPEWIQHGRPGSPSLPSDANGYNSTISYAGASCNGGGRGAISCTSRGHSFSFGWSGTQVS</sequence>
<reference evidence="2 3" key="1">
    <citation type="submission" date="2019-10" db="EMBL/GenBank/DDBJ databases">
        <title>Nocardia macrotermitis sp. nov. and Nocardia aurantia sp. nov., isolated from the gut of fungus growing-termite Macrotermes natalensis.</title>
        <authorList>
            <person name="Benndorf R."/>
            <person name="Schwitalla J."/>
            <person name="Martin K."/>
            <person name="De Beer W."/>
            <person name="Kaster A.-K."/>
            <person name="Vollmers J."/>
            <person name="Poulsen M."/>
            <person name="Beemelmanns C."/>
        </authorList>
    </citation>
    <scope>NUCLEOTIDE SEQUENCE [LARGE SCALE GENOMIC DNA]</scope>
    <source>
        <strain evidence="2 3">RB56</strain>
    </source>
</reference>
<dbReference type="RefSeq" id="WP_153345869.1">
    <property type="nucleotide sequence ID" value="NZ_WEGI01000010.1"/>
</dbReference>
<evidence type="ECO:0000313" key="2">
    <source>
        <dbReference type="EMBL" id="MQY29270.1"/>
    </source>
</evidence>
<gene>
    <name evidence="2" type="ORF">NRB56_48600</name>
</gene>
<accession>A0A7K0DU32</accession>
<protein>
    <recommendedName>
        <fullName evidence="4">Secreted protein</fullName>
    </recommendedName>
</protein>
<keyword evidence="3" id="KW-1185">Reference proteome</keyword>
<evidence type="ECO:0000313" key="3">
    <source>
        <dbReference type="Proteomes" id="UP000431401"/>
    </source>
</evidence>
<feature type="chain" id="PRO_5038576509" description="Secreted protein" evidence="1">
    <location>
        <begin position="25"/>
        <end position="153"/>
    </location>
</feature>
<feature type="signal peptide" evidence="1">
    <location>
        <begin position="1"/>
        <end position="24"/>
    </location>
</feature>
<keyword evidence="1" id="KW-0732">Signal</keyword>
<evidence type="ECO:0000256" key="1">
    <source>
        <dbReference type="SAM" id="SignalP"/>
    </source>
</evidence>
<dbReference type="EMBL" id="WEGI01000010">
    <property type="protein sequence ID" value="MQY29270.1"/>
    <property type="molecule type" value="Genomic_DNA"/>
</dbReference>